<evidence type="ECO:0000259" key="1">
    <source>
        <dbReference type="SMART" id="SM00849"/>
    </source>
</evidence>
<dbReference type="AlphaFoldDB" id="A0A0C1R5R1"/>
<feature type="domain" description="Metallo-beta-lactamase" evidence="1">
    <location>
        <begin position="11"/>
        <end position="188"/>
    </location>
</feature>
<sequence>MIFCPLFSGSSGNSIFVSSNNAKILVDAGVPGKNIETQLKEIDQSPKDIDGIFVTHEHSDHIKGVGVMSRRYNIPIYANELTWEAMKDKIGKIKEENIKIIDKQYIEIKDMTVQTFSISHDAVDPSGYAFHTKEGMACIATDLGHFSESVKSVIKDADILLLESNHDVEMLKFGPYPYVLKKRILSDIGHLSNEACGKAILEIMNEKHRTIYLGHLSNTNNYPQLAYETVLSLLRENSIEAGRDITITMAHRDRHSEVVSL</sequence>
<dbReference type="PANTHER" id="PTHR47619:SF1">
    <property type="entry name" value="EXODEOXYRIBONUCLEASE WALJ"/>
    <property type="match status" value="1"/>
</dbReference>
<dbReference type="Gene3D" id="3.60.15.10">
    <property type="entry name" value="Ribonuclease Z/Hydroxyacylglutathione hydrolase-like"/>
    <property type="match status" value="1"/>
</dbReference>
<dbReference type="STRING" id="29341.RSJ17_01930"/>
<comment type="caution">
    <text evidence="2">The sequence shown here is derived from an EMBL/GenBank/DDBJ whole genome shotgun (WGS) entry which is preliminary data.</text>
</comment>
<reference evidence="2 3" key="1">
    <citation type="journal article" date="2015" name="Infect. Genet. Evol.">
        <title>Genomic sequences of six botulinum neurotoxin-producing strains representing three clostridial species illustrate the mobility and diversity of botulinum neurotoxin genes.</title>
        <authorList>
            <person name="Smith T.J."/>
            <person name="Hill K.K."/>
            <person name="Xie G."/>
            <person name="Foley B.T."/>
            <person name="Williamson C.H."/>
            <person name="Foster J.T."/>
            <person name="Johnson S.L."/>
            <person name="Chertkov O."/>
            <person name="Teshima H."/>
            <person name="Gibbons H.S."/>
            <person name="Johnsky L.A."/>
            <person name="Karavis M.A."/>
            <person name="Smith L.A."/>
        </authorList>
    </citation>
    <scope>NUCLEOTIDE SEQUENCE [LARGE SCALE GENOMIC DNA]</scope>
    <source>
        <strain evidence="2 3">CDC 2741</strain>
    </source>
</reference>
<dbReference type="InterPro" id="IPR052533">
    <property type="entry name" value="WalJ/YycJ-like"/>
</dbReference>
<dbReference type="SMART" id="SM00849">
    <property type="entry name" value="Lactamase_B"/>
    <property type="match status" value="1"/>
</dbReference>
<name>A0A0C1R5R1_9CLOT</name>
<dbReference type="Proteomes" id="UP000031366">
    <property type="component" value="Unassembled WGS sequence"/>
</dbReference>
<dbReference type="Pfam" id="PF00753">
    <property type="entry name" value="Lactamase_B"/>
    <property type="match status" value="1"/>
</dbReference>
<dbReference type="OrthoDB" id="9781189at2"/>
<evidence type="ECO:0000313" key="2">
    <source>
        <dbReference type="EMBL" id="KIE45826.1"/>
    </source>
</evidence>
<evidence type="ECO:0000313" key="3">
    <source>
        <dbReference type="Proteomes" id="UP000031366"/>
    </source>
</evidence>
<dbReference type="EMBL" id="AYSO01000018">
    <property type="protein sequence ID" value="KIE45826.1"/>
    <property type="molecule type" value="Genomic_DNA"/>
</dbReference>
<protein>
    <submittedName>
        <fullName evidence="2">Metallo-beta-lactamase superfamily protein</fullName>
    </submittedName>
</protein>
<keyword evidence="3" id="KW-1185">Reference proteome</keyword>
<dbReference type="SUPFAM" id="SSF56281">
    <property type="entry name" value="Metallo-hydrolase/oxidoreductase"/>
    <property type="match status" value="1"/>
</dbReference>
<accession>A0A0C1R5R1</accession>
<dbReference type="InterPro" id="IPR036866">
    <property type="entry name" value="RibonucZ/Hydroxyglut_hydro"/>
</dbReference>
<proteinExistence type="predicted"/>
<dbReference type="InterPro" id="IPR001279">
    <property type="entry name" value="Metallo-B-lactamas"/>
</dbReference>
<organism evidence="2 3">
    <name type="scientific">Clostridium argentinense CDC 2741</name>
    <dbReference type="NCBI Taxonomy" id="1418104"/>
    <lineage>
        <taxon>Bacteria</taxon>
        <taxon>Bacillati</taxon>
        <taxon>Bacillota</taxon>
        <taxon>Clostridia</taxon>
        <taxon>Eubacteriales</taxon>
        <taxon>Clostridiaceae</taxon>
        <taxon>Clostridium</taxon>
    </lineage>
</organism>
<gene>
    <name evidence="2" type="ORF">U732_2301</name>
</gene>
<dbReference type="PANTHER" id="PTHR47619">
    <property type="entry name" value="METALLO-HYDROLASE YYCJ-RELATED"/>
    <property type="match status" value="1"/>
</dbReference>
<dbReference type="RefSeq" id="WP_039634571.1">
    <property type="nucleotide sequence ID" value="NZ_AYSO01000018.1"/>
</dbReference>